<evidence type="ECO:0000259" key="4">
    <source>
        <dbReference type="Pfam" id="PF13442"/>
    </source>
</evidence>
<evidence type="ECO:0000313" key="5">
    <source>
        <dbReference type="EMBL" id="HHJ80294.1"/>
    </source>
</evidence>
<sequence>MKRVLIVLPLSLLLTVGCSKSNDYKPDSGATGEDVFKTTCVECHQPKEGGHYFELDKTMANTTAIANKVSEGGFMMPAFPNIQAEVLQGLSE</sequence>
<dbReference type="Proteomes" id="UP000885832">
    <property type="component" value="Unassembled WGS sequence"/>
</dbReference>
<dbReference type="Pfam" id="PF13442">
    <property type="entry name" value="Cytochrome_CBB3"/>
    <property type="match status" value="1"/>
</dbReference>
<dbReference type="InterPro" id="IPR009056">
    <property type="entry name" value="Cyt_c-like_dom"/>
</dbReference>
<feature type="domain" description="Cytochrome c" evidence="4">
    <location>
        <begin position="30"/>
        <end position="90"/>
    </location>
</feature>
<keyword evidence="2" id="KW-0479">Metal-binding</keyword>
<name>A0A832J2T4_9GAMM</name>
<dbReference type="GO" id="GO:0046872">
    <property type="term" value="F:metal ion binding"/>
    <property type="evidence" value="ECO:0007669"/>
    <property type="project" value="UniProtKB-KW"/>
</dbReference>
<gene>
    <name evidence="5" type="ORF">ENJ65_01520</name>
</gene>
<accession>A0A832J2T4</accession>
<dbReference type="EMBL" id="DRNF01000096">
    <property type="protein sequence ID" value="HHJ80294.1"/>
    <property type="molecule type" value="Genomic_DNA"/>
</dbReference>
<keyword evidence="3" id="KW-0408">Iron</keyword>
<dbReference type="Gene3D" id="1.10.760.10">
    <property type="entry name" value="Cytochrome c-like domain"/>
    <property type="match status" value="1"/>
</dbReference>
<protein>
    <submittedName>
        <fullName evidence="5">Cytochrome c</fullName>
    </submittedName>
</protein>
<dbReference type="AlphaFoldDB" id="A0A832J2T4"/>
<proteinExistence type="predicted"/>
<evidence type="ECO:0000256" key="3">
    <source>
        <dbReference type="ARBA" id="ARBA00023004"/>
    </source>
</evidence>
<evidence type="ECO:0000256" key="2">
    <source>
        <dbReference type="ARBA" id="ARBA00022723"/>
    </source>
</evidence>
<evidence type="ECO:0000256" key="1">
    <source>
        <dbReference type="ARBA" id="ARBA00022617"/>
    </source>
</evidence>
<organism evidence="5">
    <name type="scientific">Candidatus Tenderia electrophaga</name>
    <dbReference type="NCBI Taxonomy" id="1748243"/>
    <lineage>
        <taxon>Bacteria</taxon>
        <taxon>Pseudomonadati</taxon>
        <taxon>Pseudomonadota</taxon>
        <taxon>Gammaproteobacteria</taxon>
        <taxon>Candidatus Tenderiales</taxon>
        <taxon>Candidatus Tenderiaceae</taxon>
        <taxon>Candidatus Tenderia</taxon>
    </lineage>
</organism>
<dbReference type="GO" id="GO:0009055">
    <property type="term" value="F:electron transfer activity"/>
    <property type="evidence" value="ECO:0007669"/>
    <property type="project" value="InterPro"/>
</dbReference>
<dbReference type="InterPro" id="IPR036909">
    <property type="entry name" value="Cyt_c-like_dom_sf"/>
</dbReference>
<comment type="caution">
    <text evidence="5">The sequence shown here is derived from an EMBL/GenBank/DDBJ whole genome shotgun (WGS) entry which is preliminary data.</text>
</comment>
<dbReference type="PROSITE" id="PS51257">
    <property type="entry name" value="PROKAR_LIPOPROTEIN"/>
    <property type="match status" value="1"/>
</dbReference>
<dbReference type="SUPFAM" id="SSF46626">
    <property type="entry name" value="Cytochrome c"/>
    <property type="match status" value="1"/>
</dbReference>
<reference evidence="5" key="1">
    <citation type="journal article" date="2020" name="mSystems">
        <title>Genome- and Community-Level Interaction Insights into Carbon Utilization and Element Cycling Functions of Hydrothermarchaeota in Hydrothermal Sediment.</title>
        <authorList>
            <person name="Zhou Z."/>
            <person name="Liu Y."/>
            <person name="Xu W."/>
            <person name="Pan J."/>
            <person name="Luo Z.H."/>
            <person name="Li M."/>
        </authorList>
    </citation>
    <scope>NUCLEOTIDE SEQUENCE [LARGE SCALE GENOMIC DNA]</scope>
    <source>
        <strain evidence="5">HyVt-505</strain>
    </source>
</reference>
<keyword evidence="1" id="KW-0349">Heme</keyword>
<dbReference type="GO" id="GO:0020037">
    <property type="term" value="F:heme binding"/>
    <property type="evidence" value="ECO:0007669"/>
    <property type="project" value="InterPro"/>
</dbReference>
<feature type="non-terminal residue" evidence="5">
    <location>
        <position position="92"/>
    </location>
</feature>